<keyword evidence="7" id="KW-1185">Reference proteome</keyword>
<evidence type="ECO:0000256" key="5">
    <source>
        <dbReference type="SAM" id="MobiDB-lite"/>
    </source>
</evidence>
<sequence length="165" mass="19663">MSEEKKEDAKNSTENKDDKTKDTPERLKDDWMIRKCSLYDDEYSDCTSIKGRFNQYFIFGDPLDCTQWKIDSKNCYKYVDNNDFKAGEELIKSEKKRRLQRLLPHYANDVWERRKTPPEDWNKPLPEHMLKEYEATYLNVKSKELKGEIPPQFDTSFNGLSCVIL</sequence>
<proteinExistence type="inferred from homology"/>
<dbReference type="InterPro" id="IPR021475">
    <property type="entry name" value="Pants/Emi1-like"/>
</dbReference>
<evidence type="ECO:0000256" key="3">
    <source>
        <dbReference type="ARBA" id="ARBA00044072"/>
    </source>
</evidence>
<dbReference type="OrthoDB" id="5946508at2759"/>
<comment type="similarity">
    <text evidence="1">Belongs to the UPF0545 family.</text>
</comment>
<evidence type="ECO:0000256" key="4">
    <source>
        <dbReference type="ARBA" id="ARBA00044235"/>
    </source>
</evidence>
<accession>A0A9P0B2W1</accession>
<gene>
    <name evidence="6" type="ORF">MELIAE_LOCUS6739</name>
</gene>
<organism evidence="6 7">
    <name type="scientific">Brassicogethes aeneus</name>
    <name type="common">Rape pollen beetle</name>
    <name type="synonym">Meligethes aeneus</name>
    <dbReference type="NCBI Taxonomy" id="1431903"/>
    <lineage>
        <taxon>Eukaryota</taxon>
        <taxon>Metazoa</taxon>
        <taxon>Ecdysozoa</taxon>
        <taxon>Arthropoda</taxon>
        <taxon>Hexapoda</taxon>
        <taxon>Insecta</taxon>
        <taxon>Pterygota</taxon>
        <taxon>Neoptera</taxon>
        <taxon>Endopterygota</taxon>
        <taxon>Coleoptera</taxon>
        <taxon>Polyphaga</taxon>
        <taxon>Cucujiformia</taxon>
        <taxon>Nitidulidae</taxon>
        <taxon>Meligethinae</taxon>
        <taxon>Brassicogethes</taxon>
    </lineage>
</organism>
<dbReference type="Pfam" id="PF11326">
    <property type="entry name" value="PANTS-like"/>
    <property type="match status" value="1"/>
</dbReference>
<comment type="subcellular location">
    <subcellularLocation>
        <location evidence="2">Synaptic cleft</location>
    </subcellularLocation>
</comment>
<dbReference type="PANTHER" id="PTHR28052">
    <property type="entry name" value="UPF0545 PROTEIN C22ORF39"/>
    <property type="match status" value="1"/>
</dbReference>
<dbReference type="PANTHER" id="PTHR28052:SF1">
    <property type="entry name" value="UPF0545 PROTEIN C22ORF39"/>
    <property type="match status" value="1"/>
</dbReference>
<protein>
    <recommendedName>
        <fullName evidence="3">Synaptic plasticity regulator PANTS</fullName>
    </recommendedName>
    <alternativeName>
        <fullName evidence="4">Plasticity-associated neural transcript short</fullName>
    </alternativeName>
</protein>
<dbReference type="GO" id="GO:0043083">
    <property type="term" value="C:synaptic cleft"/>
    <property type="evidence" value="ECO:0007669"/>
    <property type="project" value="UniProtKB-SubCell"/>
</dbReference>
<dbReference type="Proteomes" id="UP001154078">
    <property type="component" value="Chromosome 4"/>
</dbReference>
<evidence type="ECO:0000256" key="1">
    <source>
        <dbReference type="ARBA" id="ARBA00006412"/>
    </source>
</evidence>
<feature type="region of interest" description="Disordered" evidence="5">
    <location>
        <begin position="1"/>
        <end position="24"/>
    </location>
</feature>
<evidence type="ECO:0000256" key="2">
    <source>
        <dbReference type="ARBA" id="ARBA00043942"/>
    </source>
</evidence>
<dbReference type="AlphaFoldDB" id="A0A9P0B2W1"/>
<reference evidence="6" key="1">
    <citation type="submission" date="2021-12" db="EMBL/GenBank/DDBJ databases">
        <authorList>
            <person name="King R."/>
        </authorList>
    </citation>
    <scope>NUCLEOTIDE SEQUENCE</scope>
</reference>
<evidence type="ECO:0000313" key="7">
    <source>
        <dbReference type="Proteomes" id="UP001154078"/>
    </source>
</evidence>
<evidence type="ECO:0000313" key="6">
    <source>
        <dbReference type="EMBL" id="CAH0555346.1"/>
    </source>
</evidence>
<dbReference type="EMBL" id="OV121135">
    <property type="protein sequence ID" value="CAH0555346.1"/>
    <property type="molecule type" value="Genomic_DNA"/>
</dbReference>
<name>A0A9P0B2W1_BRAAE</name>